<dbReference type="InParanoid" id="A0A7L4YQM9"/>
<dbReference type="Proteomes" id="UP000463857">
    <property type="component" value="Chromosome"/>
</dbReference>
<accession>A0A7L4YQM9</accession>
<dbReference type="InterPro" id="IPR029442">
    <property type="entry name" value="GyrI-like"/>
</dbReference>
<dbReference type="KEGG" id="eke:EK0264_14840"/>
<dbReference type="EMBL" id="CP047156">
    <property type="protein sequence ID" value="QHC01440.1"/>
    <property type="molecule type" value="Genomic_DNA"/>
</dbReference>
<feature type="domain" description="GyrI-like small molecule binding" evidence="1">
    <location>
        <begin position="24"/>
        <end position="201"/>
    </location>
</feature>
<dbReference type="SUPFAM" id="SSF55136">
    <property type="entry name" value="Probable bacterial effector-binding domain"/>
    <property type="match status" value="1"/>
</dbReference>
<dbReference type="Gene3D" id="3.20.80.10">
    <property type="entry name" value="Regulatory factor, effector binding domain"/>
    <property type="match status" value="1"/>
</dbReference>
<sequence>MKIDLKSDRKDLYQPPKRDFVEVLIPPITYLAIDGHDDPNTAEQYAAAVAALYATAYSIKFGFRARTGDDFVVSPLEGLWVSDDPASFVERRKDDWSWTMLIALPDEVSTDDVAQGLATTAAKKPDLPVAQVSAREIDEGRVLQILHIGSYDDEGPVLARLHDELMPQRGLTWNGPHHEIYLGDPRRTPPERLRTVLRQPVREVGGEPATV</sequence>
<evidence type="ECO:0000313" key="2">
    <source>
        <dbReference type="EMBL" id="QHC01440.1"/>
    </source>
</evidence>
<keyword evidence="3" id="KW-1185">Reference proteome</keyword>
<dbReference type="InterPro" id="IPR011256">
    <property type="entry name" value="Reg_factor_effector_dom_sf"/>
</dbReference>
<name>A0A7L4YQM9_9ACTN</name>
<reference evidence="2 3" key="1">
    <citation type="journal article" date="2018" name="Int. J. Syst. Evol. Microbiol.">
        <title>Epidermidibacterium keratini gen. nov., sp. nov., a member of the family Sporichthyaceae, isolated from keratin epidermis.</title>
        <authorList>
            <person name="Lee D.G."/>
            <person name="Trujillo M.E."/>
            <person name="Kang S."/>
            <person name="Nam J.J."/>
            <person name="Kim Y.J."/>
        </authorList>
    </citation>
    <scope>NUCLEOTIDE SEQUENCE [LARGE SCALE GENOMIC DNA]</scope>
    <source>
        <strain evidence="2 3">EPI-7</strain>
    </source>
</reference>
<evidence type="ECO:0000259" key="1">
    <source>
        <dbReference type="Pfam" id="PF06445"/>
    </source>
</evidence>
<protein>
    <recommendedName>
        <fullName evidence="1">GyrI-like small molecule binding domain-containing protein</fullName>
    </recommendedName>
</protein>
<proteinExistence type="predicted"/>
<dbReference type="Pfam" id="PF06445">
    <property type="entry name" value="GyrI-like"/>
    <property type="match status" value="1"/>
</dbReference>
<dbReference type="AlphaFoldDB" id="A0A7L4YQM9"/>
<gene>
    <name evidence="2" type="ORF">EK0264_14840</name>
</gene>
<dbReference type="RefSeq" id="WP_159546575.1">
    <property type="nucleotide sequence ID" value="NZ_CP047156.1"/>
</dbReference>
<dbReference type="OrthoDB" id="4772335at2"/>
<evidence type="ECO:0000313" key="3">
    <source>
        <dbReference type="Proteomes" id="UP000463857"/>
    </source>
</evidence>
<organism evidence="2 3">
    <name type="scientific">Epidermidibacterium keratini</name>
    <dbReference type="NCBI Taxonomy" id="1891644"/>
    <lineage>
        <taxon>Bacteria</taxon>
        <taxon>Bacillati</taxon>
        <taxon>Actinomycetota</taxon>
        <taxon>Actinomycetes</taxon>
        <taxon>Sporichthyales</taxon>
        <taxon>Sporichthyaceae</taxon>
        <taxon>Epidermidibacterium</taxon>
    </lineage>
</organism>